<comment type="similarity">
    <text evidence="2">Belongs to the LOG family.</text>
</comment>
<protein>
    <recommendedName>
        <fullName evidence="2">Cytokinin riboside 5'-monophosphate phosphoribohydrolase</fullName>
        <ecNumber evidence="2">3.2.2.n1</ecNumber>
    </recommendedName>
</protein>
<dbReference type="Proteomes" id="UP000191110">
    <property type="component" value="Unassembled WGS sequence"/>
</dbReference>
<dbReference type="PANTHER" id="PTHR43393:SF2">
    <property type="entry name" value="CYTOKININ RIBOSIDE 5'-MONOPHOSPHATE PHOSPHORIBOHYDROLASE"/>
    <property type="match status" value="1"/>
</dbReference>
<keyword evidence="2" id="KW-0378">Hydrolase</keyword>
<reference evidence="3 4" key="1">
    <citation type="submission" date="2016-11" db="EMBL/GenBank/DDBJ databases">
        <title>Mixed transmission modes and dynamic genome evolution in an obligate animal-bacterial symbiosis.</title>
        <authorList>
            <person name="Russell S.L."/>
            <person name="Corbett-Detig R.B."/>
            <person name="Cavanaugh C.M."/>
        </authorList>
    </citation>
    <scope>NUCLEOTIDE SEQUENCE [LARGE SCALE GENOMIC DNA]</scope>
    <source>
        <strain evidence="3">Sveles-Q1</strain>
    </source>
</reference>
<evidence type="ECO:0000256" key="2">
    <source>
        <dbReference type="RuleBase" id="RU363015"/>
    </source>
</evidence>
<evidence type="ECO:0000313" key="4">
    <source>
        <dbReference type="Proteomes" id="UP000191110"/>
    </source>
</evidence>
<sequence>MIEDLKIKGDESWRMFRIISEFTEGFDKLADIGYAVSMFGSARLAPTNPYYATAVEISHRLAENGFSIITGGGPGIMEAGNKGAAEADKVSVGLNIELPHEQTPNKYQNKSLEYRYFFARKVMFVKYSMGYVIMPGGFGTFDEFFEALTLVQTNKIYPIPLVLFGSDYWQGLLEWLKGPVLEMGTISASDFDLFTLTDDVDEVIDVMTKHRNWKMNVTEGDN</sequence>
<organism evidence="3 4">
    <name type="scientific">Solemya pervernicosa gill symbiont</name>
    <dbReference type="NCBI Taxonomy" id="642797"/>
    <lineage>
        <taxon>Bacteria</taxon>
        <taxon>Pseudomonadati</taxon>
        <taxon>Pseudomonadota</taxon>
        <taxon>Gammaproteobacteria</taxon>
        <taxon>sulfur-oxidizing symbionts</taxon>
    </lineage>
</organism>
<dbReference type="RefSeq" id="WP_174673186.1">
    <property type="nucleotide sequence ID" value="NZ_MPRL01000049.1"/>
</dbReference>
<dbReference type="Pfam" id="PF03641">
    <property type="entry name" value="Lysine_decarbox"/>
    <property type="match status" value="1"/>
</dbReference>
<dbReference type="InterPro" id="IPR005269">
    <property type="entry name" value="LOG"/>
</dbReference>
<dbReference type="GO" id="GO:0005829">
    <property type="term" value="C:cytosol"/>
    <property type="evidence" value="ECO:0007669"/>
    <property type="project" value="TreeGrafter"/>
</dbReference>
<dbReference type="InterPro" id="IPR031100">
    <property type="entry name" value="LOG_fam"/>
</dbReference>
<dbReference type="Gene3D" id="3.40.50.450">
    <property type="match status" value="1"/>
</dbReference>
<dbReference type="AlphaFoldDB" id="A0A1T2L3A2"/>
<dbReference type="GO" id="GO:0009691">
    <property type="term" value="P:cytokinin biosynthetic process"/>
    <property type="evidence" value="ECO:0007669"/>
    <property type="project" value="UniProtKB-UniRule"/>
</dbReference>
<proteinExistence type="inferred from homology"/>
<dbReference type="NCBIfam" id="TIGR00730">
    <property type="entry name" value="Rossman fold protein, TIGR00730 family"/>
    <property type="match status" value="1"/>
</dbReference>
<dbReference type="FunFam" id="3.40.50.450:FF:000011">
    <property type="entry name" value="TIGR00730 family Rossman fold protein"/>
    <property type="match status" value="1"/>
</dbReference>
<gene>
    <name evidence="3" type="ORF">BOW53_11160</name>
</gene>
<dbReference type="SUPFAM" id="SSF102405">
    <property type="entry name" value="MCP/YpsA-like"/>
    <property type="match status" value="1"/>
</dbReference>
<accession>A0A1T2L3A2</accession>
<dbReference type="EC" id="3.2.2.n1" evidence="2"/>
<keyword evidence="2" id="KW-0203">Cytokinin biosynthesis</keyword>
<keyword evidence="4" id="KW-1185">Reference proteome</keyword>
<dbReference type="PANTHER" id="PTHR43393">
    <property type="entry name" value="CYTOKININ RIBOSIDE 5'-MONOPHOSPHATE PHOSPHORIBOHYDROLASE"/>
    <property type="match status" value="1"/>
</dbReference>
<dbReference type="EMBL" id="MPRL01000049">
    <property type="protein sequence ID" value="OOZ39552.1"/>
    <property type="molecule type" value="Genomic_DNA"/>
</dbReference>
<evidence type="ECO:0000256" key="1">
    <source>
        <dbReference type="ARBA" id="ARBA00000274"/>
    </source>
</evidence>
<comment type="catalytic activity">
    <reaction evidence="1">
        <text>AMP + H2O = D-ribose 5-phosphate + adenine</text>
        <dbReference type="Rhea" id="RHEA:20129"/>
        <dbReference type="ChEBI" id="CHEBI:15377"/>
        <dbReference type="ChEBI" id="CHEBI:16708"/>
        <dbReference type="ChEBI" id="CHEBI:78346"/>
        <dbReference type="ChEBI" id="CHEBI:456215"/>
        <dbReference type="EC" id="3.2.2.4"/>
    </reaction>
</comment>
<evidence type="ECO:0000313" key="3">
    <source>
        <dbReference type="EMBL" id="OOZ39552.1"/>
    </source>
</evidence>
<dbReference type="InterPro" id="IPR052341">
    <property type="entry name" value="LOG_family_nucleotidases"/>
</dbReference>
<name>A0A1T2L3A2_9GAMM</name>
<dbReference type="GO" id="GO:0008714">
    <property type="term" value="F:AMP nucleosidase activity"/>
    <property type="evidence" value="ECO:0007669"/>
    <property type="project" value="UniProtKB-EC"/>
</dbReference>
<comment type="caution">
    <text evidence="3">The sequence shown here is derived from an EMBL/GenBank/DDBJ whole genome shotgun (WGS) entry which is preliminary data.</text>
</comment>